<gene>
    <name evidence="3" type="ORF">ACFL27_24770</name>
</gene>
<dbReference type="InterPro" id="IPR054832">
    <property type="entry name" value="transpos_IS91"/>
</dbReference>
<dbReference type="InterPro" id="IPR007069">
    <property type="entry name" value="Transposase_32"/>
</dbReference>
<dbReference type="Pfam" id="PF04986">
    <property type="entry name" value="Y2_Tnp"/>
    <property type="match status" value="1"/>
</dbReference>
<feature type="domain" description="Transposase IS801/IS1294" evidence="1">
    <location>
        <begin position="157"/>
        <end position="342"/>
    </location>
</feature>
<sequence length="416" mass="48107">MKTKKQPESSHTKHQSTGEWEVADIFHGYGEAYRQEYPLPYDHQKVMKAIMTCRTELLGGHLQQCDSCGFERLVFHSCRDRHCPKCQTTVKARWLEARQTELLPVAYFHLVFTVPHELNMIALGNKKEIGTLLFRAVSQTLLEFGRNPKNKLGGKIGFIAILHTWDQKLLDHFHLHCLIPAGALSPDGSTWIHPNSDYLFSVHALSVVFRGKFLDFFKRAYQENRLSFVGKTETFSTENAFQNLLNCLWQKEWVVYCKPPLDEPKLILEYLSRYVHRVAIANQRIINVSNGNVTFTYKDRQNNTIEECTIKAVEFIRRFLLHVLPKDFMRIRSYGFLANRSKKKDLTRCKELLGVKAAPSKMTSTRDLLKEMFGIDITQCPQCTKGKMLNIKEIQPLSETYTINEVFTMFGQADTS</sequence>
<accession>A0ABV6Z506</accession>
<keyword evidence="4" id="KW-1185">Reference proteome</keyword>
<comment type="caution">
    <text evidence="3">The sequence shown here is derived from an EMBL/GenBank/DDBJ whole genome shotgun (WGS) entry which is preliminary data.</text>
</comment>
<evidence type="ECO:0000313" key="4">
    <source>
        <dbReference type="Proteomes" id="UP001594351"/>
    </source>
</evidence>
<proteinExistence type="predicted"/>
<protein>
    <submittedName>
        <fullName evidence="3">IS91 family transposase</fullName>
    </submittedName>
</protein>
<feature type="domain" description="Transposase zinc-binding" evidence="2">
    <location>
        <begin position="25"/>
        <end position="114"/>
    </location>
</feature>
<organism evidence="3 4">
    <name type="scientific">candidate division CSSED10-310 bacterium</name>
    <dbReference type="NCBI Taxonomy" id="2855610"/>
    <lineage>
        <taxon>Bacteria</taxon>
        <taxon>Bacteria division CSSED10-310</taxon>
    </lineage>
</organism>
<dbReference type="NCBIfam" id="NF033538">
    <property type="entry name" value="transpos_IS91"/>
    <property type="match status" value="1"/>
</dbReference>
<dbReference type="Pfam" id="PF14319">
    <property type="entry name" value="Zn_Tnp_IS91"/>
    <property type="match status" value="1"/>
</dbReference>
<evidence type="ECO:0000259" key="1">
    <source>
        <dbReference type="Pfam" id="PF04986"/>
    </source>
</evidence>
<evidence type="ECO:0000259" key="2">
    <source>
        <dbReference type="Pfam" id="PF14319"/>
    </source>
</evidence>
<evidence type="ECO:0000313" key="3">
    <source>
        <dbReference type="EMBL" id="MFC1853423.1"/>
    </source>
</evidence>
<dbReference type="PANTHER" id="PTHR37023:SF1">
    <property type="entry name" value="ISSOD25 TRANSPOSASE TNPA_ISSOD25"/>
    <property type="match status" value="1"/>
</dbReference>
<dbReference type="EMBL" id="JBHPBY010000498">
    <property type="protein sequence ID" value="MFC1853423.1"/>
    <property type="molecule type" value="Genomic_DNA"/>
</dbReference>
<reference evidence="3 4" key="1">
    <citation type="submission" date="2024-09" db="EMBL/GenBank/DDBJ databases">
        <title>Laminarin stimulates single cell rates of sulfate reduction while oxygen inhibits transcriptomic activity in coastal marine sediment.</title>
        <authorList>
            <person name="Lindsay M."/>
            <person name="Orcutt B."/>
            <person name="Emerson D."/>
            <person name="Stepanauskas R."/>
            <person name="D'Angelo T."/>
        </authorList>
    </citation>
    <scope>NUCLEOTIDE SEQUENCE [LARGE SCALE GENOMIC DNA]</scope>
    <source>
        <strain evidence="3">SAG AM-311-K15</strain>
    </source>
</reference>
<dbReference type="Proteomes" id="UP001594351">
    <property type="component" value="Unassembled WGS sequence"/>
</dbReference>
<name>A0ABV6Z506_UNCC1</name>
<dbReference type="InterPro" id="IPR026889">
    <property type="entry name" value="Zn_Tnp"/>
</dbReference>
<dbReference type="PANTHER" id="PTHR37023">
    <property type="entry name" value="TRANSPOSASE"/>
    <property type="match status" value="1"/>
</dbReference>